<evidence type="ECO:0000256" key="17">
    <source>
        <dbReference type="ARBA" id="ARBA00023170"/>
    </source>
</evidence>
<comment type="catalytic activity">
    <reaction evidence="20">
        <text>L-seryl-[protein] + ATP = O-phospho-L-seryl-[protein] + ADP + H(+)</text>
        <dbReference type="Rhea" id="RHEA:17989"/>
        <dbReference type="Rhea" id="RHEA-COMP:9863"/>
        <dbReference type="Rhea" id="RHEA-COMP:11604"/>
        <dbReference type="ChEBI" id="CHEBI:15378"/>
        <dbReference type="ChEBI" id="CHEBI:29999"/>
        <dbReference type="ChEBI" id="CHEBI:30616"/>
        <dbReference type="ChEBI" id="CHEBI:83421"/>
        <dbReference type="ChEBI" id="CHEBI:456216"/>
        <dbReference type="EC" id="2.7.11.1"/>
    </reaction>
</comment>
<keyword evidence="25" id="KW-1185">Reference proteome</keyword>
<dbReference type="PIRSF" id="PIRSF002686">
    <property type="entry name" value="SLG"/>
    <property type="match status" value="1"/>
</dbReference>
<evidence type="ECO:0000256" key="1">
    <source>
        <dbReference type="ARBA" id="ARBA00003061"/>
    </source>
</evidence>
<dbReference type="EC" id="2.7.11.1" evidence="3"/>
<feature type="signal peptide" evidence="21">
    <location>
        <begin position="1"/>
        <end position="20"/>
    </location>
</feature>
<feature type="domain" description="Apple" evidence="23">
    <location>
        <begin position="338"/>
        <end position="423"/>
    </location>
</feature>
<evidence type="ECO:0000259" key="22">
    <source>
        <dbReference type="PROSITE" id="PS50927"/>
    </source>
</evidence>
<evidence type="ECO:0000256" key="15">
    <source>
        <dbReference type="ARBA" id="ARBA00023136"/>
    </source>
</evidence>
<comment type="function">
    <text evidence="1">Involved in sporophytic self-incompatibility system (the inability of flowering plants to achieve self-fertilization).</text>
</comment>
<dbReference type="CDD" id="cd00028">
    <property type="entry name" value="B_lectin"/>
    <property type="match status" value="1"/>
</dbReference>
<comment type="caution">
    <text evidence="24">The sequence shown here is derived from an EMBL/GenBank/DDBJ whole genome shotgun (WGS) entry which is preliminary data.</text>
</comment>
<feature type="domain" description="Bulb-type lectin" evidence="22">
    <location>
        <begin position="23"/>
        <end position="145"/>
    </location>
</feature>
<evidence type="ECO:0000313" key="24">
    <source>
        <dbReference type="EMBL" id="KAD7477542.1"/>
    </source>
</evidence>
<keyword evidence="15" id="KW-0472">Membrane</keyword>
<keyword evidence="12" id="KW-0418">Kinase</keyword>
<evidence type="ECO:0000256" key="8">
    <source>
        <dbReference type="ARBA" id="ARBA00022692"/>
    </source>
</evidence>
<evidence type="ECO:0000313" key="25">
    <source>
        <dbReference type="Proteomes" id="UP000326396"/>
    </source>
</evidence>
<organism evidence="24 25">
    <name type="scientific">Mikania micrantha</name>
    <name type="common">bitter vine</name>
    <dbReference type="NCBI Taxonomy" id="192012"/>
    <lineage>
        <taxon>Eukaryota</taxon>
        <taxon>Viridiplantae</taxon>
        <taxon>Streptophyta</taxon>
        <taxon>Embryophyta</taxon>
        <taxon>Tracheophyta</taxon>
        <taxon>Spermatophyta</taxon>
        <taxon>Magnoliopsida</taxon>
        <taxon>eudicotyledons</taxon>
        <taxon>Gunneridae</taxon>
        <taxon>Pentapetalae</taxon>
        <taxon>asterids</taxon>
        <taxon>campanulids</taxon>
        <taxon>Asterales</taxon>
        <taxon>Asteraceae</taxon>
        <taxon>Asteroideae</taxon>
        <taxon>Heliantheae alliance</taxon>
        <taxon>Eupatorieae</taxon>
        <taxon>Mikania</taxon>
    </lineage>
</organism>
<evidence type="ECO:0000256" key="5">
    <source>
        <dbReference type="ARBA" id="ARBA00022527"/>
    </source>
</evidence>
<accession>A0A5N6PZ36</accession>
<evidence type="ECO:0000256" key="21">
    <source>
        <dbReference type="SAM" id="SignalP"/>
    </source>
</evidence>
<dbReference type="Proteomes" id="UP000326396">
    <property type="component" value="Linkage Group LG1"/>
</dbReference>
<name>A0A5N6PZ36_9ASTR</name>
<evidence type="ECO:0000256" key="13">
    <source>
        <dbReference type="ARBA" id="ARBA00022840"/>
    </source>
</evidence>
<dbReference type="PANTHER" id="PTHR32444:SF183">
    <property type="entry name" value="APPLE DOMAIN-CONTAINING PROTEIN"/>
    <property type="match status" value="1"/>
</dbReference>
<sequence length="454" mass="52124">MEVAAIFLLFCLLLVHKTHAAELNTISDSRFLTDQDTLVSDTGIFELGFFTSSSYEKNIYLGIRYKKIHVTTLVWVANREQPLARASAHVLKITEPGILVLLSNMTMIWSSNMTTESMNATAKLYDTGNLVLMDQHEKVIWQSFDYPTEHWLPGMKIGNDYLRGKEWHLSSWESSQHPLVGEFIWGVEKHRYPDDKLKQGSEVKFRGGLWKNLRFKGVSSFTRNLTITYNVTVNEKEASFVYNYEKSSTLVRITLSSSGKLESWGWVEGGNNWLLGLSFPKDLCDTYNICSTYGSCVINMIFQSCVCLDDKRFVPRNKKAWEMGDWTDGCVRRTPLECKNGSETFIKYSNVKLPDTYNSWFNMSMNMQECKAQCLENCSCMAYANPEYTSLEGRGCLLWFGELVDLRVFPEGKGVFPTFSISGSQDQRYEKGKSRPFEKLPFNYVCVCIEEQKE</sequence>
<keyword evidence="5" id="KW-0723">Serine/threonine-protein kinase</keyword>
<dbReference type="Pfam" id="PF01453">
    <property type="entry name" value="B_lectin"/>
    <property type="match status" value="1"/>
</dbReference>
<gene>
    <name evidence="24" type="ORF">E3N88_00678</name>
</gene>
<dbReference type="InterPro" id="IPR036426">
    <property type="entry name" value="Bulb-type_lectin_dom_sf"/>
</dbReference>
<dbReference type="Gene3D" id="2.90.10.10">
    <property type="entry name" value="Bulb-type lectin domain"/>
    <property type="match status" value="1"/>
</dbReference>
<proteinExistence type="predicted"/>
<keyword evidence="10" id="KW-0430">Lectin</keyword>
<comment type="catalytic activity">
    <reaction evidence="19">
        <text>L-threonyl-[protein] + ATP = O-phospho-L-threonyl-[protein] + ADP + H(+)</text>
        <dbReference type="Rhea" id="RHEA:46608"/>
        <dbReference type="Rhea" id="RHEA-COMP:11060"/>
        <dbReference type="Rhea" id="RHEA-COMP:11605"/>
        <dbReference type="ChEBI" id="CHEBI:15378"/>
        <dbReference type="ChEBI" id="CHEBI:30013"/>
        <dbReference type="ChEBI" id="CHEBI:30616"/>
        <dbReference type="ChEBI" id="CHEBI:61977"/>
        <dbReference type="ChEBI" id="CHEBI:456216"/>
        <dbReference type="EC" id="2.7.11.1"/>
    </reaction>
</comment>
<keyword evidence="8" id="KW-0812">Transmembrane</keyword>
<keyword evidence="16" id="KW-1015">Disulfide bond</keyword>
<keyword evidence="13" id="KW-0067">ATP-binding</keyword>
<evidence type="ECO:0000256" key="19">
    <source>
        <dbReference type="ARBA" id="ARBA00047899"/>
    </source>
</evidence>
<evidence type="ECO:0000256" key="11">
    <source>
        <dbReference type="ARBA" id="ARBA00022741"/>
    </source>
</evidence>
<evidence type="ECO:0000256" key="18">
    <source>
        <dbReference type="ARBA" id="ARBA00023180"/>
    </source>
</evidence>
<dbReference type="PROSITE" id="PS50927">
    <property type="entry name" value="BULB_LECTIN"/>
    <property type="match status" value="1"/>
</dbReference>
<evidence type="ECO:0000256" key="20">
    <source>
        <dbReference type="ARBA" id="ARBA00048679"/>
    </source>
</evidence>
<dbReference type="GO" id="GO:0005886">
    <property type="term" value="C:plasma membrane"/>
    <property type="evidence" value="ECO:0007669"/>
    <property type="project" value="UniProtKB-SubCell"/>
</dbReference>
<dbReference type="InterPro" id="IPR001480">
    <property type="entry name" value="Bulb-type_lectin_dom"/>
</dbReference>
<evidence type="ECO:0000256" key="16">
    <source>
        <dbReference type="ARBA" id="ARBA00023157"/>
    </source>
</evidence>
<evidence type="ECO:0000256" key="3">
    <source>
        <dbReference type="ARBA" id="ARBA00012513"/>
    </source>
</evidence>
<dbReference type="CDD" id="cd01098">
    <property type="entry name" value="PAN_AP_plant"/>
    <property type="match status" value="1"/>
</dbReference>
<keyword evidence="7" id="KW-0808">Transferase</keyword>
<dbReference type="InterPro" id="IPR003609">
    <property type="entry name" value="Pan_app"/>
</dbReference>
<dbReference type="InterPro" id="IPR035446">
    <property type="entry name" value="SLSG/EP1"/>
</dbReference>
<keyword evidence="17" id="KW-0675">Receptor</keyword>
<feature type="chain" id="PRO_5024349648" description="non-specific serine/threonine protein kinase" evidence="21">
    <location>
        <begin position="21"/>
        <end position="454"/>
    </location>
</feature>
<keyword evidence="11" id="KW-0547">Nucleotide-binding</keyword>
<evidence type="ECO:0000256" key="7">
    <source>
        <dbReference type="ARBA" id="ARBA00022679"/>
    </source>
</evidence>
<evidence type="ECO:0000256" key="6">
    <source>
        <dbReference type="ARBA" id="ARBA00022553"/>
    </source>
</evidence>
<keyword evidence="14" id="KW-1133">Transmembrane helix</keyword>
<evidence type="ECO:0000256" key="12">
    <source>
        <dbReference type="ARBA" id="ARBA00022777"/>
    </source>
</evidence>
<comment type="subcellular location">
    <subcellularLocation>
        <location evidence="2">Cell membrane</location>
        <topology evidence="2">Single-pass type I membrane protein</topology>
    </subcellularLocation>
</comment>
<evidence type="ECO:0000256" key="9">
    <source>
        <dbReference type="ARBA" id="ARBA00022729"/>
    </source>
</evidence>
<dbReference type="EMBL" id="SZYD01000001">
    <property type="protein sequence ID" value="KAD7477542.1"/>
    <property type="molecule type" value="Genomic_DNA"/>
</dbReference>
<dbReference type="GO" id="GO:0048544">
    <property type="term" value="P:recognition of pollen"/>
    <property type="evidence" value="ECO:0007669"/>
    <property type="project" value="InterPro"/>
</dbReference>
<evidence type="ECO:0000256" key="10">
    <source>
        <dbReference type="ARBA" id="ARBA00022734"/>
    </source>
</evidence>
<dbReference type="GO" id="GO:0004674">
    <property type="term" value="F:protein serine/threonine kinase activity"/>
    <property type="evidence" value="ECO:0007669"/>
    <property type="project" value="UniProtKB-KW"/>
</dbReference>
<dbReference type="SMART" id="SM00108">
    <property type="entry name" value="B_lectin"/>
    <property type="match status" value="1"/>
</dbReference>
<dbReference type="FunFam" id="2.90.10.10:FF:000009">
    <property type="entry name" value="Receptor-like serine/threonine-protein kinase SD1-8"/>
    <property type="match status" value="1"/>
</dbReference>
<dbReference type="SMART" id="SM00473">
    <property type="entry name" value="PAN_AP"/>
    <property type="match status" value="1"/>
</dbReference>
<keyword evidence="6" id="KW-0597">Phosphoprotein</keyword>
<dbReference type="GO" id="GO:0030246">
    <property type="term" value="F:carbohydrate binding"/>
    <property type="evidence" value="ECO:0007669"/>
    <property type="project" value="UniProtKB-KW"/>
</dbReference>
<dbReference type="Pfam" id="PF00954">
    <property type="entry name" value="S_locus_glycop"/>
    <property type="match status" value="1"/>
</dbReference>
<reference evidence="24 25" key="1">
    <citation type="submission" date="2019-05" db="EMBL/GenBank/DDBJ databases">
        <title>Mikania micrantha, genome provides insights into the molecular mechanism of rapid growth.</title>
        <authorList>
            <person name="Liu B."/>
        </authorList>
    </citation>
    <scope>NUCLEOTIDE SEQUENCE [LARGE SCALE GENOMIC DNA]</scope>
    <source>
        <strain evidence="24">NLD-2019</strain>
        <tissue evidence="24">Leaf</tissue>
    </source>
</reference>
<evidence type="ECO:0000259" key="23">
    <source>
        <dbReference type="PROSITE" id="PS50948"/>
    </source>
</evidence>
<evidence type="ECO:0000256" key="14">
    <source>
        <dbReference type="ARBA" id="ARBA00022989"/>
    </source>
</evidence>
<evidence type="ECO:0000256" key="4">
    <source>
        <dbReference type="ARBA" id="ARBA00022475"/>
    </source>
</evidence>
<dbReference type="AlphaFoldDB" id="A0A5N6PZ36"/>
<dbReference type="PANTHER" id="PTHR32444">
    <property type="entry name" value="BULB-TYPE LECTIN DOMAIN-CONTAINING PROTEIN"/>
    <property type="match status" value="1"/>
</dbReference>
<keyword evidence="18" id="KW-0325">Glycoprotein</keyword>
<keyword evidence="4" id="KW-1003">Cell membrane</keyword>
<dbReference type="OrthoDB" id="785331at2759"/>
<dbReference type="GO" id="GO:0005524">
    <property type="term" value="F:ATP binding"/>
    <property type="evidence" value="ECO:0007669"/>
    <property type="project" value="UniProtKB-KW"/>
</dbReference>
<dbReference type="PROSITE" id="PS50948">
    <property type="entry name" value="PAN"/>
    <property type="match status" value="1"/>
</dbReference>
<protein>
    <recommendedName>
        <fullName evidence="3">non-specific serine/threonine protein kinase</fullName>
        <ecNumber evidence="3">2.7.11.1</ecNumber>
    </recommendedName>
</protein>
<dbReference type="SUPFAM" id="SSF51110">
    <property type="entry name" value="alpha-D-mannose-specific plant lectins"/>
    <property type="match status" value="1"/>
</dbReference>
<dbReference type="Pfam" id="PF08276">
    <property type="entry name" value="PAN_2"/>
    <property type="match status" value="1"/>
</dbReference>
<dbReference type="InterPro" id="IPR000858">
    <property type="entry name" value="S_locus_glycoprot_dom"/>
</dbReference>
<keyword evidence="9 21" id="KW-0732">Signal</keyword>
<evidence type="ECO:0000256" key="2">
    <source>
        <dbReference type="ARBA" id="ARBA00004251"/>
    </source>
</evidence>